<gene>
    <name evidence="2" type="ORF">ACFPMF_23760</name>
</gene>
<keyword evidence="1" id="KW-0732">Signal</keyword>
<reference evidence="3" key="1">
    <citation type="journal article" date="2019" name="Int. J. Syst. Evol. Microbiol.">
        <title>The Global Catalogue of Microorganisms (GCM) 10K type strain sequencing project: providing services to taxonomists for standard genome sequencing and annotation.</title>
        <authorList>
            <consortium name="The Broad Institute Genomics Platform"/>
            <consortium name="The Broad Institute Genome Sequencing Center for Infectious Disease"/>
            <person name="Wu L."/>
            <person name="Ma J."/>
        </authorList>
    </citation>
    <scope>NUCLEOTIDE SEQUENCE [LARGE SCALE GENOMIC DNA]</scope>
    <source>
        <strain evidence="3">CCUG 55250</strain>
    </source>
</reference>
<dbReference type="RefSeq" id="WP_379849797.1">
    <property type="nucleotide sequence ID" value="NZ_JBHSMA010000012.1"/>
</dbReference>
<sequence>MLNVLSNLICAALVSASVNGGETNAAPKALPFEVSTYVTAENKIRLSVVKSAPESVMVLLRNDKKEILFQETISKKELKYAAKLDVKNLADGAYELEFKSAQGAIRKTVNVATQPVAAPTRSVVMNTPAAE</sequence>
<evidence type="ECO:0000313" key="3">
    <source>
        <dbReference type="Proteomes" id="UP001596106"/>
    </source>
</evidence>
<dbReference type="Pfam" id="PF11589">
    <property type="entry name" value="DUF3244"/>
    <property type="match status" value="1"/>
</dbReference>
<comment type="caution">
    <text evidence="2">The sequence shown here is derived from an EMBL/GenBank/DDBJ whole genome shotgun (WGS) entry which is preliminary data.</text>
</comment>
<organism evidence="2 3">
    <name type="scientific">Larkinella bovis</name>
    <dbReference type="NCBI Taxonomy" id="683041"/>
    <lineage>
        <taxon>Bacteria</taxon>
        <taxon>Pseudomonadati</taxon>
        <taxon>Bacteroidota</taxon>
        <taxon>Cytophagia</taxon>
        <taxon>Cytophagales</taxon>
        <taxon>Spirosomataceae</taxon>
        <taxon>Larkinella</taxon>
    </lineage>
</organism>
<proteinExistence type="predicted"/>
<feature type="signal peptide" evidence="1">
    <location>
        <begin position="1"/>
        <end position="20"/>
    </location>
</feature>
<name>A0ABW0IJJ2_9BACT</name>
<dbReference type="EMBL" id="JBHSMA010000012">
    <property type="protein sequence ID" value="MFC5412362.1"/>
    <property type="molecule type" value="Genomic_DNA"/>
</dbReference>
<dbReference type="InterPro" id="IPR021638">
    <property type="entry name" value="DUF3244"/>
</dbReference>
<evidence type="ECO:0000256" key="1">
    <source>
        <dbReference type="SAM" id="SignalP"/>
    </source>
</evidence>
<protein>
    <submittedName>
        <fullName evidence="2">DUF3244 domain-containing protein</fullName>
    </submittedName>
</protein>
<accession>A0ABW0IJJ2</accession>
<dbReference type="Proteomes" id="UP001596106">
    <property type="component" value="Unassembled WGS sequence"/>
</dbReference>
<keyword evidence="3" id="KW-1185">Reference proteome</keyword>
<feature type="chain" id="PRO_5046399543" evidence="1">
    <location>
        <begin position="21"/>
        <end position="131"/>
    </location>
</feature>
<evidence type="ECO:0000313" key="2">
    <source>
        <dbReference type="EMBL" id="MFC5412362.1"/>
    </source>
</evidence>